<organism evidence="2 3">
    <name type="scientific">Folsomia candida</name>
    <name type="common">Springtail</name>
    <dbReference type="NCBI Taxonomy" id="158441"/>
    <lineage>
        <taxon>Eukaryota</taxon>
        <taxon>Metazoa</taxon>
        <taxon>Ecdysozoa</taxon>
        <taxon>Arthropoda</taxon>
        <taxon>Hexapoda</taxon>
        <taxon>Collembola</taxon>
        <taxon>Entomobryomorpha</taxon>
        <taxon>Isotomoidea</taxon>
        <taxon>Isotomidae</taxon>
        <taxon>Proisotominae</taxon>
        <taxon>Folsomia</taxon>
    </lineage>
</organism>
<dbReference type="EMBL" id="LNIX01000021">
    <property type="protein sequence ID" value="OXA43694.1"/>
    <property type="molecule type" value="Genomic_DNA"/>
</dbReference>
<feature type="signal peptide" evidence="1">
    <location>
        <begin position="1"/>
        <end position="23"/>
    </location>
</feature>
<evidence type="ECO:0000256" key="1">
    <source>
        <dbReference type="SAM" id="SignalP"/>
    </source>
</evidence>
<dbReference type="Proteomes" id="UP000198287">
    <property type="component" value="Unassembled WGS sequence"/>
</dbReference>
<dbReference type="AlphaFoldDB" id="A0A226DFQ7"/>
<feature type="chain" id="PRO_5012736815" evidence="1">
    <location>
        <begin position="24"/>
        <end position="371"/>
    </location>
</feature>
<keyword evidence="3" id="KW-1185">Reference proteome</keyword>
<name>A0A226DFQ7_FOLCA</name>
<proteinExistence type="predicted"/>
<evidence type="ECO:0000313" key="2">
    <source>
        <dbReference type="EMBL" id="OXA43694.1"/>
    </source>
</evidence>
<accession>A0A226DFQ7</accession>
<reference evidence="2 3" key="1">
    <citation type="submission" date="2015-12" db="EMBL/GenBank/DDBJ databases">
        <title>The genome of Folsomia candida.</title>
        <authorList>
            <person name="Faddeeva A."/>
            <person name="Derks M.F."/>
            <person name="Anvar Y."/>
            <person name="Smit S."/>
            <person name="Van Straalen N."/>
            <person name="Roelofs D."/>
        </authorList>
    </citation>
    <scope>NUCLEOTIDE SEQUENCE [LARGE SCALE GENOMIC DNA]</scope>
    <source>
        <strain evidence="2 3">VU population</strain>
        <tissue evidence="2">Whole body</tissue>
    </source>
</reference>
<sequence>MLHLCINLLLCYLVTLTPTKSNGDGEGGPPATWWNPDFQEESVDYGNPQIITQPPPPVQPVDTAAPEQNNLNYDLPIQPRSQVPTPPPYTPIVFPHPSSISFLNGQRRSRNSKAKVSAILVGDICDPTDLVYSKCSGNAQCVLNEGDNLYKCNCSFSYEVTSAKKCMRAWGHYCDSKDACNHEAFLSCIDNRCECENSEVYQKSPDRCRSKVGGPCSVASGPECVNNAVCLSFDTYGRISRCMCKDGFVETSSGECSPGVGMPCHGKGGCNPEIPLVCKEGVCSCREAVHAYDTETNSCVGLVGAQCCTNFDGVDCPYNVTNGCVSGAFCKKTSRTLPGRCACQSYNLESDERTCSPNPTFGQMVTGGKVY</sequence>
<comment type="caution">
    <text evidence="2">The sequence shown here is derived from an EMBL/GenBank/DDBJ whole genome shotgun (WGS) entry which is preliminary data.</text>
</comment>
<evidence type="ECO:0000313" key="3">
    <source>
        <dbReference type="Proteomes" id="UP000198287"/>
    </source>
</evidence>
<protein>
    <submittedName>
        <fullName evidence="2">Uncharacterized protein</fullName>
    </submittedName>
</protein>
<gene>
    <name evidence="2" type="ORF">Fcan01_21621</name>
</gene>
<keyword evidence="1" id="KW-0732">Signal</keyword>
<dbReference type="OrthoDB" id="409374at2759"/>